<name>A0A6C0FD11_9ZZZZ</name>
<reference evidence="15" key="1">
    <citation type="journal article" date="2020" name="Nature">
        <title>Giant virus diversity and host interactions through global metagenomics.</title>
        <authorList>
            <person name="Schulz F."/>
            <person name="Roux S."/>
            <person name="Paez-Espino D."/>
            <person name="Jungbluth S."/>
            <person name="Walsh D.A."/>
            <person name="Denef V.J."/>
            <person name="McMahon K.D."/>
            <person name="Konstantinidis K.T."/>
            <person name="Eloe-Fadrosh E.A."/>
            <person name="Kyrpides N.C."/>
            <person name="Woyke T."/>
        </authorList>
    </citation>
    <scope>NUCLEOTIDE SEQUENCE</scope>
    <source>
        <strain evidence="15">GVMAG-S-ERX556049-19</strain>
    </source>
</reference>
<dbReference type="GO" id="GO:0033539">
    <property type="term" value="P:fatty acid beta-oxidation using acyl-CoA dehydrogenase"/>
    <property type="evidence" value="ECO:0007669"/>
    <property type="project" value="InterPro"/>
</dbReference>
<dbReference type="InterPro" id="IPR009075">
    <property type="entry name" value="AcylCo_DH/oxidase_C"/>
</dbReference>
<dbReference type="EC" id="1.3.8.7" evidence="4"/>
<organism evidence="15">
    <name type="scientific">viral metagenome</name>
    <dbReference type="NCBI Taxonomy" id="1070528"/>
    <lineage>
        <taxon>unclassified sequences</taxon>
        <taxon>metagenomes</taxon>
        <taxon>organismal metagenomes</taxon>
    </lineage>
</organism>
<comment type="catalytic activity">
    <reaction evidence="10">
        <text>a medium-chain 2,3-saturated fatty acyl-CoA + oxidized [electron-transfer flavoprotein] + H(+) = a medium-chain (2E)-enoyl-CoA + reduced [electron-transfer flavoprotein]</text>
        <dbReference type="Rhea" id="RHEA:14477"/>
        <dbReference type="Rhea" id="RHEA-COMP:10685"/>
        <dbReference type="Rhea" id="RHEA-COMP:10686"/>
        <dbReference type="ChEBI" id="CHEBI:15378"/>
        <dbReference type="ChEBI" id="CHEBI:57692"/>
        <dbReference type="ChEBI" id="CHEBI:58307"/>
        <dbReference type="ChEBI" id="CHEBI:83723"/>
        <dbReference type="ChEBI" id="CHEBI:83726"/>
        <dbReference type="EC" id="1.3.8.7"/>
    </reaction>
</comment>
<dbReference type="InterPro" id="IPR015396">
    <property type="entry name" value="FadE_C"/>
</dbReference>
<dbReference type="SUPFAM" id="SSF56645">
    <property type="entry name" value="Acyl-CoA dehydrogenase NM domain-like"/>
    <property type="match status" value="1"/>
</dbReference>
<dbReference type="GO" id="GO:0005737">
    <property type="term" value="C:cytoplasm"/>
    <property type="evidence" value="ECO:0007669"/>
    <property type="project" value="TreeGrafter"/>
</dbReference>
<protein>
    <recommendedName>
        <fullName evidence="6">Acyl-coenzyme A dehydrogenase</fullName>
        <ecNumber evidence="4">1.3.8.7</ecNumber>
        <ecNumber evidence="5">1.3.8.8</ecNumber>
    </recommendedName>
</protein>
<evidence type="ECO:0000256" key="7">
    <source>
        <dbReference type="ARBA" id="ARBA00022630"/>
    </source>
</evidence>
<feature type="domain" description="Acyl-CoA dehydrogenase/oxidase C-terminal" evidence="12">
    <location>
        <begin position="279"/>
        <end position="426"/>
    </location>
</feature>
<dbReference type="InterPro" id="IPR050741">
    <property type="entry name" value="Acyl-CoA_dehydrogenase"/>
</dbReference>
<comment type="similarity">
    <text evidence="3">Belongs to the acyl-CoA dehydrogenase family.</text>
</comment>
<dbReference type="InterPro" id="IPR036250">
    <property type="entry name" value="AcylCo_DH-like_C"/>
</dbReference>
<comment type="cofactor">
    <cofactor evidence="1">
        <name>FAD</name>
        <dbReference type="ChEBI" id="CHEBI:57692"/>
    </cofactor>
</comment>
<accession>A0A6C0FD11</accession>
<comment type="pathway">
    <text evidence="2">Lipid metabolism; fatty acid beta-oxidation.</text>
</comment>
<evidence type="ECO:0000256" key="1">
    <source>
        <dbReference type="ARBA" id="ARBA00001974"/>
    </source>
</evidence>
<dbReference type="InterPro" id="IPR037069">
    <property type="entry name" value="AcylCoA_DH/ox_N_sf"/>
</dbReference>
<dbReference type="UniPathway" id="UPA00659"/>
<evidence type="ECO:0000313" key="15">
    <source>
        <dbReference type="EMBL" id="QHT37780.1"/>
    </source>
</evidence>
<evidence type="ECO:0000256" key="6">
    <source>
        <dbReference type="ARBA" id="ARBA00020144"/>
    </source>
</evidence>
<feature type="domain" description="Acyl-CoA dehydrogenase C-terminal bacterial-type" evidence="14">
    <location>
        <begin position="436"/>
        <end position="637"/>
    </location>
</feature>
<dbReference type="AlphaFoldDB" id="A0A6C0FD11"/>
<dbReference type="Gene3D" id="1.20.140.10">
    <property type="entry name" value="Butyryl-CoA Dehydrogenase, subunit A, domain 3"/>
    <property type="match status" value="1"/>
</dbReference>
<keyword evidence="9" id="KW-0560">Oxidoreductase</keyword>
<feature type="domain" description="Acyl-CoA dehydrogenase/oxidase N-terminal" evidence="13">
    <location>
        <begin position="78"/>
        <end position="157"/>
    </location>
</feature>
<keyword evidence="8" id="KW-0274">FAD</keyword>
<dbReference type="EC" id="1.3.8.8" evidence="5"/>
<dbReference type="SUPFAM" id="SSF47203">
    <property type="entry name" value="Acyl-CoA dehydrogenase C-terminal domain-like"/>
    <property type="match status" value="1"/>
</dbReference>
<comment type="catalytic activity">
    <reaction evidence="11">
        <text>a long-chain 2,3-saturated fatty acyl-CoA + oxidized [electron-transfer flavoprotein] + H(+) = a long-chain (2E)-enoyl-CoA + reduced [electron-transfer flavoprotein]</text>
        <dbReference type="Rhea" id="RHEA:17721"/>
        <dbReference type="Rhea" id="RHEA-COMP:10685"/>
        <dbReference type="Rhea" id="RHEA-COMP:10686"/>
        <dbReference type="ChEBI" id="CHEBI:15378"/>
        <dbReference type="ChEBI" id="CHEBI:57692"/>
        <dbReference type="ChEBI" id="CHEBI:58307"/>
        <dbReference type="ChEBI" id="CHEBI:83721"/>
        <dbReference type="ChEBI" id="CHEBI:83727"/>
        <dbReference type="EC" id="1.3.8.8"/>
    </reaction>
</comment>
<evidence type="ECO:0000256" key="2">
    <source>
        <dbReference type="ARBA" id="ARBA00005005"/>
    </source>
</evidence>
<dbReference type="GO" id="GO:0004466">
    <property type="term" value="F:long-chain fatty acyl-CoA dehydrogenase activity"/>
    <property type="evidence" value="ECO:0007669"/>
    <property type="project" value="UniProtKB-EC"/>
</dbReference>
<keyword evidence="7" id="KW-0285">Flavoprotein</keyword>
<dbReference type="GO" id="GO:0070991">
    <property type="term" value="F:medium-chain fatty acyl-CoA dehydrogenase activity"/>
    <property type="evidence" value="ECO:0007669"/>
    <property type="project" value="UniProtKB-EC"/>
</dbReference>
<dbReference type="Pfam" id="PF02771">
    <property type="entry name" value="Acyl-CoA_dh_N"/>
    <property type="match status" value="1"/>
</dbReference>
<dbReference type="PANTHER" id="PTHR48083">
    <property type="entry name" value="MEDIUM-CHAIN SPECIFIC ACYL-COA DEHYDROGENASE, MITOCHONDRIAL-RELATED"/>
    <property type="match status" value="1"/>
</dbReference>
<dbReference type="Pfam" id="PF09317">
    <property type="entry name" value="ACDH_C"/>
    <property type="match status" value="1"/>
</dbReference>
<dbReference type="InterPro" id="IPR046373">
    <property type="entry name" value="Acyl-CoA_Oxase/DH_mid-dom_sf"/>
</dbReference>
<dbReference type="PANTHER" id="PTHR48083:SF33">
    <property type="entry name" value="ACYL-COENZYME A DEHYDROGENASE"/>
    <property type="match status" value="1"/>
</dbReference>
<evidence type="ECO:0000259" key="12">
    <source>
        <dbReference type="Pfam" id="PF00441"/>
    </source>
</evidence>
<proteinExistence type="inferred from homology"/>
<evidence type="ECO:0000259" key="13">
    <source>
        <dbReference type="Pfam" id="PF02771"/>
    </source>
</evidence>
<evidence type="ECO:0000256" key="8">
    <source>
        <dbReference type="ARBA" id="ARBA00022827"/>
    </source>
</evidence>
<evidence type="ECO:0000256" key="11">
    <source>
        <dbReference type="ARBA" id="ARBA00049247"/>
    </source>
</evidence>
<evidence type="ECO:0000256" key="4">
    <source>
        <dbReference type="ARBA" id="ARBA00012033"/>
    </source>
</evidence>
<dbReference type="EMBL" id="MN738820">
    <property type="protein sequence ID" value="QHT37780.1"/>
    <property type="molecule type" value="Genomic_DNA"/>
</dbReference>
<dbReference type="Pfam" id="PF00441">
    <property type="entry name" value="Acyl-CoA_dh_1"/>
    <property type="match status" value="1"/>
</dbReference>
<dbReference type="Gene3D" id="1.10.540.10">
    <property type="entry name" value="Acyl-CoA dehydrogenase/oxidase, N-terminal domain"/>
    <property type="match status" value="1"/>
</dbReference>
<evidence type="ECO:0000256" key="10">
    <source>
        <dbReference type="ARBA" id="ARBA00047882"/>
    </source>
</evidence>
<dbReference type="InterPro" id="IPR013786">
    <property type="entry name" value="AcylCoA_DH/ox_N"/>
</dbReference>
<dbReference type="GO" id="GO:0050660">
    <property type="term" value="F:flavin adenine dinucleotide binding"/>
    <property type="evidence" value="ECO:0007669"/>
    <property type="project" value="InterPro"/>
</dbReference>
<evidence type="ECO:0000256" key="5">
    <source>
        <dbReference type="ARBA" id="ARBA00012040"/>
    </source>
</evidence>
<dbReference type="Gene3D" id="2.40.110.10">
    <property type="entry name" value="Butyryl-CoA Dehydrogenase, subunit A, domain 2"/>
    <property type="match status" value="1"/>
</dbReference>
<evidence type="ECO:0000256" key="3">
    <source>
        <dbReference type="ARBA" id="ARBA00009347"/>
    </source>
</evidence>
<dbReference type="InterPro" id="IPR009100">
    <property type="entry name" value="AcylCoA_DH/oxidase_NM_dom_sf"/>
</dbReference>
<evidence type="ECO:0000256" key="9">
    <source>
        <dbReference type="ARBA" id="ARBA00023002"/>
    </source>
</evidence>
<evidence type="ECO:0000259" key="14">
    <source>
        <dbReference type="Pfam" id="PF09317"/>
    </source>
</evidence>
<sequence length="644" mass="72705">MYKQLFQKCKSLLPRISETELLALKSGTASLDRQIFEGKVVYPKKKEITPYFQDDSKINNLLEKYGQIKNVYPNGPYKQIFDYIAREKFFSFIIPEKYGGIPLSVSELSSILCKVSSRNPSLGVSIMVPNSLGPAELLEHYGTQEQKEHYLPRLAYGDYIPCFGLTGPHNGSDATGSIDTGTVIFKENEKFINLTINKRYITLGPIANLIGIAFNLEDPYELLDKGSPGITVALIENTHPGLQQSTHHNPLNVGFPNGTLKGNLTIPVENIIGGEKNAGQGWKMLMECLAAGRGICLPATAKASSNTAMVGITEYAKHRKQFKIPLIRMEGIQHKMVNMLYHTWAIHCSVALTNHLLDSGEKPAVISAIMKQQTTDRARDVLNDAMDIHAGSAICLGHNNFLEKFYRAAPIGITVEGSNTLTKNLIIFGQGLNKSHPHIFPIFDALLTNNMSEFEIHFKHIINHTISSYFKSMIGYQCKNNLEKQTLHFANLANFVALKGGKLKSEQMLSSDMADILSNLYLAHSIQWYHQEYNISKKVTDYCIARLVHDNQVIINRVLDNEWYLRTALFYLRKKPIIPKYSDAKIMINELENNRYLMEDLKKDILLEETGIDRLIKLSTMKTDSDEYKELYNKVIQVGEYKNP</sequence>